<dbReference type="SUPFAM" id="SSF51338">
    <property type="entry name" value="Composite domain of metallo-dependent hydrolases"/>
    <property type="match status" value="1"/>
</dbReference>
<dbReference type="HAMAP" id="MF_01518">
    <property type="entry name" value="Adenine_deamin"/>
    <property type="match status" value="1"/>
</dbReference>
<dbReference type="SUPFAM" id="SSF51556">
    <property type="entry name" value="Metallo-dependent hydrolases"/>
    <property type="match status" value="1"/>
</dbReference>
<dbReference type="InterPro" id="IPR006680">
    <property type="entry name" value="Amidohydro-rel"/>
</dbReference>
<evidence type="ECO:0000256" key="6">
    <source>
        <dbReference type="HAMAP-Rule" id="MF_01518"/>
    </source>
</evidence>
<dbReference type="InterPro" id="IPR006679">
    <property type="entry name" value="Adenine_deam"/>
</dbReference>
<dbReference type="Pfam" id="PF01979">
    <property type="entry name" value="Amidohydro_1"/>
    <property type="match status" value="1"/>
</dbReference>
<evidence type="ECO:0000256" key="4">
    <source>
        <dbReference type="ARBA" id="ARBA00023211"/>
    </source>
</evidence>
<gene>
    <name evidence="6 9" type="primary">ade</name>
    <name evidence="9" type="ORF">NGM99_19440</name>
</gene>
<dbReference type="Pfam" id="PF13382">
    <property type="entry name" value="Adenine_deam_C"/>
    <property type="match status" value="1"/>
</dbReference>
<comment type="catalytic activity">
    <reaction evidence="5 6">
        <text>adenine + H2O + H(+) = hypoxanthine + NH4(+)</text>
        <dbReference type="Rhea" id="RHEA:23688"/>
        <dbReference type="ChEBI" id="CHEBI:15377"/>
        <dbReference type="ChEBI" id="CHEBI:15378"/>
        <dbReference type="ChEBI" id="CHEBI:16708"/>
        <dbReference type="ChEBI" id="CHEBI:17368"/>
        <dbReference type="ChEBI" id="CHEBI:28938"/>
        <dbReference type="EC" id="3.5.4.2"/>
    </reaction>
</comment>
<feature type="domain" description="Amidohydrolase-related" evidence="7">
    <location>
        <begin position="66"/>
        <end position="347"/>
    </location>
</feature>
<keyword evidence="3 6" id="KW-0378">Hydrolase</keyword>
<dbReference type="InterPro" id="IPR032466">
    <property type="entry name" value="Metal_Hydrolase"/>
</dbReference>
<keyword evidence="4 6" id="KW-0464">Manganese</keyword>
<dbReference type="CDD" id="cd01295">
    <property type="entry name" value="AdeC"/>
    <property type="match status" value="1"/>
</dbReference>
<dbReference type="EMBL" id="JAMXQS010000009">
    <property type="protein sequence ID" value="MCO6051966.1"/>
    <property type="molecule type" value="Genomic_DNA"/>
</dbReference>
<dbReference type="Gene3D" id="3.20.20.140">
    <property type="entry name" value="Metal-dependent hydrolases"/>
    <property type="match status" value="1"/>
</dbReference>
<evidence type="ECO:0000313" key="10">
    <source>
        <dbReference type="Proteomes" id="UP001205906"/>
    </source>
</evidence>
<dbReference type="RefSeq" id="WP_252822025.1">
    <property type="nucleotide sequence ID" value="NZ_JAMXQS010000009.1"/>
</dbReference>
<comment type="similarity">
    <text evidence="1 6">Belongs to the metallo-dependent hydrolases superfamily. Adenine deaminase family.</text>
</comment>
<comment type="cofactor">
    <cofactor evidence="6">
        <name>Mn(2+)</name>
        <dbReference type="ChEBI" id="CHEBI:29035"/>
    </cofactor>
</comment>
<dbReference type="Gene3D" id="2.30.40.10">
    <property type="entry name" value="Urease, subunit C, domain 1"/>
    <property type="match status" value="1"/>
</dbReference>
<dbReference type="InterPro" id="IPR026912">
    <property type="entry name" value="Adenine_deam_C"/>
</dbReference>
<organism evidence="9 10">
    <name type="scientific">Mesorhizobium liriopis</name>
    <dbReference type="NCBI Taxonomy" id="2953882"/>
    <lineage>
        <taxon>Bacteria</taxon>
        <taxon>Pseudomonadati</taxon>
        <taxon>Pseudomonadota</taxon>
        <taxon>Alphaproteobacteria</taxon>
        <taxon>Hyphomicrobiales</taxon>
        <taxon>Phyllobacteriaceae</taxon>
        <taxon>Mesorhizobium</taxon>
    </lineage>
</organism>
<dbReference type="EC" id="3.5.4.2" evidence="2 6"/>
<evidence type="ECO:0000256" key="5">
    <source>
        <dbReference type="ARBA" id="ARBA00047720"/>
    </source>
</evidence>
<comment type="caution">
    <text evidence="9">The sequence shown here is derived from an EMBL/GenBank/DDBJ whole genome shotgun (WGS) entry which is preliminary data.</text>
</comment>
<proteinExistence type="inferred from homology"/>
<reference evidence="9 10" key="1">
    <citation type="submission" date="2022-06" db="EMBL/GenBank/DDBJ databases">
        <title>Mesorhizobium sp. strain RP14 Genome sequencing and assembly.</title>
        <authorList>
            <person name="Kim I."/>
        </authorList>
    </citation>
    <scope>NUCLEOTIDE SEQUENCE [LARGE SCALE GENOMIC DNA]</scope>
    <source>
        <strain evidence="10">RP14(2022)</strain>
    </source>
</reference>
<evidence type="ECO:0000256" key="3">
    <source>
        <dbReference type="ARBA" id="ARBA00022801"/>
    </source>
</evidence>
<dbReference type="PANTHER" id="PTHR11113">
    <property type="entry name" value="N-ACETYLGLUCOSAMINE-6-PHOSPHATE DEACETYLASE"/>
    <property type="match status" value="1"/>
</dbReference>
<evidence type="ECO:0000256" key="1">
    <source>
        <dbReference type="ARBA" id="ARBA00006773"/>
    </source>
</evidence>
<feature type="domain" description="Adenine deaminase C-terminal" evidence="8">
    <location>
        <begin position="395"/>
        <end position="561"/>
    </location>
</feature>
<evidence type="ECO:0000259" key="7">
    <source>
        <dbReference type="Pfam" id="PF01979"/>
    </source>
</evidence>
<evidence type="ECO:0000313" key="9">
    <source>
        <dbReference type="EMBL" id="MCO6051966.1"/>
    </source>
</evidence>
<dbReference type="Proteomes" id="UP001205906">
    <property type="component" value="Unassembled WGS sequence"/>
</dbReference>
<accession>A0ABT1CDF0</accession>
<dbReference type="NCBIfam" id="TIGR01178">
    <property type="entry name" value="ade"/>
    <property type="match status" value="1"/>
</dbReference>
<name>A0ABT1CDF0_9HYPH</name>
<dbReference type="PANTHER" id="PTHR11113:SF2">
    <property type="entry name" value="ADENINE DEAMINASE"/>
    <property type="match status" value="1"/>
</dbReference>
<protein>
    <recommendedName>
        <fullName evidence="2 6">Adenine deaminase</fullName>
        <shortName evidence="6">Adenase</shortName>
        <shortName evidence="6">Adenine aminase</shortName>
        <ecNumber evidence="2 6">3.5.4.2</ecNumber>
    </recommendedName>
</protein>
<dbReference type="GO" id="GO:0000034">
    <property type="term" value="F:adenine deaminase activity"/>
    <property type="evidence" value="ECO:0007669"/>
    <property type="project" value="UniProtKB-EC"/>
</dbReference>
<evidence type="ECO:0000259" key="8">
    <source>
        <dbReference type="Pfam" id="PF13382"/>
    </source>
</evidence>
<evidence type="ECO:0000256" key="2">
    <source>
        <dbReference type="ARBA" id="ARBA00012782"/>
    </source>
</evidence>
<dbReference type="InterPro" id="IPR011059">
    <property type="entry name" value="Metal-dep_hydrolase_composite"/>
</dbReference>
<sequence length="569" mass="60731">MSEALARMIDHGLGREPADLVLKGGRFFDLVSGELVESDMAISGDRIVGTCGIYKGREEIDVSGRVIVPGFIDTHLHIESSLITPHEFDRCVLPRGITTAICDPHEIANVLGAEGIRYFLDSAERTVMDIRVQLSSCVPATHLETAGARLGIEDLLPFAGHPKVIGLAEFMNFPGVLAKDPQCLAKLAAFQGRHIDGHAPLLRGEALNAYLATGIRTDHETTSADEAREKLRKGVHVLVREGSVSRDLEALIPIITERHSPFIALCTDDRNPLDIADLGHLDHMIRTAIARGVEPLAIYRAASISAARGFGLSDRGLVAPGWRADLVVLDMLESCRAEKVIAAGRVVSDALFAAREPVPAVGRKSVKAPRVQASQFRSSSNSGRSRVIGVVPGKIITESLVLDLPAGPNGVSGDIQKDVAKIAVVERHGINGNIAVGFVQGFGLQGGAIASTVSHDSHNICAVGVSDADIAIAVNRLGDIEGGFVVVRDGAVLAELALPIAGLMSEEPFEAVRDRLRELRAAAFSLGSKLDEPFLQLAFLALPVIPHLKITDRGMVDVDRFAFVGTEMN</sequence>
<keyword evidence="10" id="KW-1185">Reference proteome</keyword>